<feature type="compositionally biased region" description="Low complexity" evidence="1">
    <location>
        <begin position="22"/>
        <end position="34"/>
    </location>
</feature>
<feature type="compositionally biased region" description="Acidic residues" evidence="1">
    <location>
        <begin position="10"/>
        <end position="21"/>
    </location>
</feature>
<name>C1N821_MICPC</name>
<dbReference type="AlphaFoldDB" id="C1N821"/>
<feature type="region of interest" description="Disordered" evidence="1">
    <location>
        <begin position="117"/>
        <end position="150"/>
    </location>
</feature>
<evidence type="ECO:0000313" key="2">
    <source>
        <dbReference type="EMBL" id="EEH51628.1"/>
    </source>
</evidence>
<reference evidence="2 3" key="1">
    <citation type="journal article" date="2009" name="Science">
        <title>Green evolution and dynamic adaptations revealed by genomes of the marine picoeukaryotes Micromonas.</title>
        <authorList>
            <person name="Worden A.Z."/>
            <person name="Lee J.H."/>
            <person name="Mock T."/>
            <person name="Rouze P."/>
            <person name="Simmons M.P."/>
            <person name="Aerts A.L."/>
            <person name="Allen A.E."/>
            <person name="Cuvelier M.L."/>
            <person name="Derelle E."/>
            <person name="Everett M.V."/>
            <person name="Foulon E."/>
            <person name="Grimwood J."/>
            <person name="Gundlach H."/>
            <person name="Henrissat B."/>
            <person name="Napoli C."/>
            <person name="McDonald S.M."/>
            <person name="Parker M.S."/>
            <person name="Rombauts S."/>
            <person name="Salamov A."/>
            <person name="Von Dassow P."/>
            <person name="Badger J.H."/>
            <person name="Coutinho P.M."/>
            <person name="Demir E."/>
            <person name="Dubchak I."/>
            <person name="Gentemann C."/>
            <person name="Eikrem W."/>
            <person name="Gready J.E."/>
            <person name="John U."/>
            <person name="Lanier W."/>
            <person name="Lindquist E.A."/>
            <person name="Lucas S."/>
            <person name="Mayer K.F."/>
            <person name="Moreau H."/>
            <person name="Not F."/>
            <person name="Otillar R."/>
            <person name="Panaud O."/>
            <person name="Pangilinan J."/>
            <person name="Paulsen I."/>
            <person name="Piegu B."/>
            <person name="Poliakov A."/>
            <person name="Robbens S."/>
            <person name="Schmutz J."/>
            <person name="Toulza E."/>
            <person name="Wyss T."/>
            <person name="Zelensky A."/>
            <person name="Zhou K."/>
            <person name="Armbrust E.V."/>
            <person name="Bhattacharya D."/>
            <person name="Goodenough U.W."/>
            <person name="Van de Peer Y."/>
            <person name="Grigoriev I.V."/>
        </authorList>
    </citation>
    <scope>NUCLEOTIDE SEQUENCE [LARGE SCALE GENOMIC DNA]</scope>
    <source>
        <strain evidence="2 3">CCMP1545</strain>
    </source>
</reference>
<evidence type="ECO:0000256" key="1">
    <source>
        <dbReference type="SAM" id="MobiDB-lite"/>
    </source>
</evidence>
<dbReference type="RefSeq" id="XP_003064006.1">
    <property type="nucleotide sequence ID" value="XM_003063960.1"/>
</dbReference>
<dbReference type="Proteomes" id="UP000001876">
    <property type="component" value="Unassembled WGS sequence"/>
</dbReference>
<feature type="region of interest" description="Disordered" evidence="1">
    <location>
        <begin position="64"/>
        <end position="105"/>
    </location>
</feature>
<protein>
    <submittedName>
        <fullName evidence="2">Predicted protein</fullName>
    </submittedName>
</protein>
<feature type="compositionally biased region" description="Basic and acidic residues" evidence="1">
    <location>
        <begin position="125"/>
        <end position="138"/>
    </location>
</feature>
<feature type="compositionally biased region" description="Basic and acidic residues" evidence="1">
    <location>
        <begin position="174"/>
        <end position="187"/>
    </location>
</feature>
<dbReference type="GeneID" id="9689634"/>
<evidence type="ECO:0000313" key="3">
    <source>
        <dbReference type="Proteomes" id="UP000001876"/>
    </source>
</evidence>
<keyword evidence="3" id="KW-1185">Reference proteome</keyword>
<organism evidence="3">
    <name type="scientific">Micromonas pusilla (strain CCMP1545)</name>
    <name type="common">Picoplanktonic green alga</name>
    <dbReference type="NCBI Taxonomy" id="564608"/>
    <lineage>
        <taxon>Eukaryota</taxon>
        <taxon>Viridiplantae</taxon>
        <taxon>Chlorophyta</taxon>
        <taxon>Mamiellophyceae</taxon>
        <taxon>Mamiellales</taxon>
        <taxon>Mamiellaceae</taxon>
        <taxon>Micromonas</taxon>
    </lineage>
</organism>
<feature type="region of interest" description="Disordered" evidence="1">
    <location>
        <begin position="1"/>
        <end position="34"/>
    </location>
</feature>
<dbReference type="EMBL" id="GG663750">
    <property type="protein sequence ID" value="EEH51628.1"/>
    <property type="molecule type" value="Genomic_DNA"/>
</dbReference>
<gene>
    <name evidence="2" type="ORF">MICPUCDRAFT_53914</name>
</gene>
<accession>C1N821</accession>
<proteinExistence type="predicted"/>
<feature type="region of interest" description="Disordered" evidence="1">
    <location>
        <begin position="173"/>
        <end position="219"/>
    </location>
</feature>
<dbReference type="KEGG" id="mpp:MICPUCDRAFT_53914"/>
<sequence>MPFMDALGEISDDSSSDDDDVAAAGRAVAASTTSMPSYEELTSYGMRGGGSLVDTPEYFAAGEPARAAADADAKADAARGAGGSKRAAAKEHGASDDDDDDASRPEFIKNAFGKWEVSRHKRAKREAQLAEEAAERRANRGPTWGEQRGELLRRQAATRNVASFDLTRAFGAAAREDDASSRAREALARGGATAGGGARGATSAPKRSRHDDAEVLVAD</sequence>